<dbReference type="PROSITE" id="PS00409">
    <property type="entry name" value="PROKAR_NTER_METHYL"/>
    <property type="match status" value="1"/>
</dbReference>
<name>A0A554W9E6_9BURK</name>
<evidence type="ECO:0000313" key="2">
    <source>
        <dbReference type="EMBL" id="TSE20190.1"/>
    </source>
</evidence>
<evidence type="ECO:0008006" key="4">
    <source>
        <dbReference type="Google" id="ProtNLM"/>
    </source>
</evidence>
<keyword evidence="3" id="KW-1185">Reference proteome</keyword>
<comment type="caution">
    <text evidence="2">The sequence shown here is derived from an EMBL/GenBank/DDBJ whole genome shotgun (WGS) entry which is preliminary data.</text>
</comment>
<feature type="transmembrane region" description="Helical" evidence="1">
    <location>
        <begin position="21"/>
        <end position="42"/>
    </location>
</feature>
<dbReference type="EMBL" id="VJNB01000004">
    <property type="protein sequence ID" value="TSE20190.1"/>
    <property type="molecule type" value="Genomic_DNA"/>
</dbReference>
<sequence length="245" mass="27318">MPLPLRSKGPRRPKGFTLVEALVTLVMLSMVALGLAGSMHTIGQAQTRLAARQARLQAMETTSRVLQQLLGEPVRETLEPARDAPGWPQRRIRFSLKDDAIEWVGVMPPRPGMGGPAEFRLALEQDSVRAGVRHLVLRHRPRAEVNQGVKFDSWDSAQAETLAAEVQALRIQVRSERPAGWSVNMPWDDAWRPDWPEWVRDVPQWIRIELADALGPWPPIMIAVRPTPPSAARLQRAVIGGGQVD</sequence>
<keyword evidence="1" id="KW-1133">Transmembrane helix</keyword>
<evidence type="ECO:0000313" key="3">
    <source>
        <dbReference type="Proteomes" id="UP000315736"/>
    </source>
</evidence>
<organism evidence="2 3">
    <name type="scientific">Tepidimonas alkaliphilus</name>
    <dbReference type="NCBI Taxonomy" id="2588942"/>
    <lineage>
        <taxon>Bacteria</taxon>
        <taxon>Pseudomonadati</taxon>
        <taxon>Pseudomonadota</taxon>
        <taxon>Betaproteobacteria</taxon>
        <taxon>Burkholderiales</taxon>
        <taxon>Tepidimonas</taxon>
    </lineage>
</organism>
<evidence type="ECO:0000256" key="1">
    <source>
        <dbReference type="SAM" id="Phobius"/>
    </source>
</evidence>
<dbReference type="RefSeq" id="WP_281289644.1">
    <property type="nucleotide sequence ID" value="NZ_VJNB01000004.1"/>
</dbReference>
<accession>A0A554W9E6</accession>
<dbReference type="AlphaFoldDB" id="A0A554W9E6"/>
<gene>
    <name evidence="2" type="ORF">Talka_01085</name>
</gene>
<dbReference type="NCBIfam" id="TIGR02532">
    <property type="entry name" value="IV_pilin_GFxxxE"/>
    <property type="match status" value="1"/>
</dbReference>
<dbReference type="Proteomes" id="UP000315736">
    <property type="component" value="Unassembled WGS sequence"/>
</dbReference>
<keyword evidence="1" id="KW-0812">Transmembrane</keyword>
<dbReference type="InterPro" id="IPR012902">
    <property type="entry name" value="N_methyl_site"/>
</dbReference>
<keyword evidence="1" id="KW-0472">Membrane</keyword>
<protein>
    <recommendedName>
        <fullName evidence="4">Type II secretion system protein J</fullName>
    </recommendedName>
</protein>
<dbReference type="Pfam" id="PF07963">
    <property type="entry name" value="N_methyl"/>
    <property type="match status" value="1"/>
</dbReference>
<proteinExistence type="predicted"/>
<reference evidence="2 3" key="1">
    <citation type="submission" date="2019-07" db="EMBL/GenBank/DDBJ databases">
        <title>Tepidimonas alkaliphilus YIM 72238 draft genome.</title>
        <authorList>
            <person name="Da Costa M.S."/>
            <person name="Froufe H.J.C."/>
            <person name="Egas C."/>
            <person name="Albuquerque L."/>
        </authorList>
    </citation>
    <scope>NUCLEOTIDE SEQUENCE [LARGE SCALE GENOMIC DNA]</scope>
    <source>
        <strain evidence="2 3">YIM 72238</strain>
    </source>
</reference>